<reference evidence="2 3" key="1">
    <citation type="journal article" date="2024" name="G3 (Bethesda)">
        <title>Genome assembly of Hibiscus sabdariffa L. provides insights into metabolisms of medicinal natural products.</title>
        <authorList>
            <person name="Kim T."/>
        </authorList>
    </citation>
    <scope>NUCLEOTIDE SEQUENCE [LARGE SCALE GENOMIC DNA]</scope>
    <source>
        <strain evidence="2">TK-2024</strain>
        <tissue evidence="2">Old leaves</tissue>
    </source>
</reference>
<name>A0ABR2GF82_9ROSI</name>
<dbReference type="EMBL" id="JBBPBM010000001">
    <property type="protein sequence ID" value="KAK8601256.1"/>
    <property type="molecule type" value="Genomic_DNA"/>
</dbReference>
<dbReference type="Proteomes" id="UP001472677">
    <property type="component" value="Unassembled WGS sequence"/>
</dbReference>
<feature type="compositionally biased region" description="Basic and acidic residues" evidence="1">
    <location>
        <begin position="456"/>
        <end position="486"/>
    </location>
</feature>
<protein>
    <recommendedName>
        <fullName evidence="4">J domain-containing protein required for chloroplast accumulation response 1</fullName>
    </recommendedName>
</protein>
<dbReference type="PANTHER" id="PTHR23172:SF64">
    <property type="entry name" value="J DOMAIN-CONTAINING PROTEIN REQUIRED FOR CHLOROPLAST ACCUMULATION RESPONSE 1"/>
    <property type="match status" value="1"/>
</dbReference>
<evidence type="ECO:0000313" key="3">
    <source>
        <dbReference type="Proteomes" id="UP001472677"/>
    </source>
</evidence>
<dbReference type="PANTHER" id="PTHR23172">
    <property type="entry name" value="AUXILIN/CYCLIN G-ASSOCIATED KINASE-RELATED"/>
    <property type="match status" value="1"/>
</dbReference>
<feature type="compositionally biased region" description="Polar residues" evidence="1">
    <location>
        <begin position="164"/>
        <end position="196"/>
    </location>
</feature>
<evidence type="ECO:0008006" key="4">
    <source>
        <dbReference type="Google" id="ProtNLM"/>
    </source>
</evidence>
<accession>A0ABR2GF82</accession>
<dbReference type="SUPFAM" id="SSF46565">
    <property type="entry name" value="Chaperone J-domain"/>
    <property type="match status" value="1"/>
</dbReference>
<evidence type="ECO:0000313" key="2">
    <source>
        <dbReference type="EMBL" id="KAK8601256.1"/>
    </source>
</evidence>
<organism evidence="2 3">
    <name type="scientific">Hibiscus sabdariffa</name>
    <name type="common">roselle</name>
    <dbReference type="NCBI Taxonomy" id="183260"/>
    <lineage>
        <taxon>Eukaryota</taxon>
        <taxon>Viridiplantae</taxon>
        <taxon>Streptophyta</taxon>
        <taxon>Embryophyta</taxon>
        <taxon>Tracheophyta</taxon>
        <taxon>Spermatophyta</taxon>
        <taxon>Magnoliopsida</taxon>
        <taxon>eudicotyledons</taxon>
        <taxon>Gunneridae</taxon>
        <taxon>Pentapetalae</taxon>
        <taxon>rosids</taxon>
        <taxon>malvids</taxon>
        <taxon>Malvales</taxon>
        <taxon>Malvaceae</taxon>
        <taxon>Malvoideae</taxon>
        <taxon>Hibiscus</taxon>
    </lineage>
</organism>
<feature type="region of interest" description="Disordered" evidence="1">
    <location>
        <begin position="395"/>
        <end position="440"/>
    </location>
</feature>
<gene>
    <name evidence="2" type="ORF">V6N12_051096</name>
</gene>
<sequence>MQRFSHRESVLLGYSPRKTAVSDSDIDFNDVFGGPPRRSSIHETRHRFSEDMGFYSSSGFRSSDETSFPASRLSGLSEKPVFGEEGMNRRRHSRASFYDDIFGGNDRSLSCSPRKYEMKDPSALSWQSSSPARLPLMAEPEPFGPSLPTRFSLMNKGMDLPTFGSPTRSKDGSSNGLSHYASSPQSRSSGQANQVKQEPKNDCFSALSQELPTGSEAEDSINLTKTGSKNGGRFHFSIYNWQEKGGVPLAIRGNDKLEEKNKLQRCSSAEGRIACESIAMESKSELDNSFWSDDIMSANAKSFIVERDDNGNLRSRFDSRNGDGERVRSIKEDDITKSESEIDPQIHLCDKQENETKKPRPKTLKLLLHDELGNGEMTGNDGTKDISEKSGKTLYENLDDENVKKPGTTERATSNDVEARKTRVKGSPRNSGDNGKGRVGGKVKDFIKIFNQDASPKPKPDTVCKTHSSRRPERLTIKSENEPSDHLTEREVKIHMPDMQEKESSPKVPNVNPGPVSNGFNTTIEDPTDSINDNFTIEDLTLEEKKFPDLGIDPEEIKAIDAKIQQWSNGKVGNIRSLLSTLQYVLWPNSGWKPVALVDIIEGPAVKRSYQKALLCLHPDKLQQKGAASDIKYIAERVFDVLQEAWTHFNSLGWV</sequence>
<dbReference type="InterPro" id="IPR036869">
    <property type="entry name" value="J_dom_sf"/>
</dbReference>
<comment type="caution">
    <text evidence="2">The sequence shown here is derived from an EMBL/GenBank/DDBJ whole genome shotgun (WGS) entry which is preliminary data.</text>
</comment>
<evidence type="ECO:0000256" key="1">
    <source>
        <dbReference type="SAM" id="MobiDB-lite"/>
    </source>
</evidence>
<proteinExistence type="predicted"/>
<keyword evidence="3" id="KW-1185">Reference proteome</keyword>
<feature type="region of interest" description="Disordered" evidence="1">
    <location>
        <begin position="452"/>
        <end position="486"/>
    </location>
</feature>
<dbReference type="Gene3D" id="1.10.287.110">
    <property type="entry name" value="DnaJ domain"/>
    <property type="match status" value="1"/>
</dbReference>
<feature type="region of interest" description="Disordered" evidence="1">
    <location>
        <begin position="135"/>
        <end position="199"/>
    </location>
</feature>